<evidence type="ECO:0000256" key="8">
    <source>
        <dbReference type="SAM" id="SignalP"/>
    </source>
</evidence>
<feature type="disulfide bond" evidence="7">
    <location>
        <begin position="83"/>
        <end position="105"/>
    </location>
</feature>
<dbReference type="InterPro" id="IPR001506">
    <property type="entry name" value="Peptidase_M12A"/>
</dbReference>
<dbReference type="PANTHER" id="PTHR10127:SF780">
    <property type="entry name" value="METALLOENDOPEPTIDASE"/>
    <property type="match status" value="1"/>
</dbReference>
<dbReference type="WBParaSite" id="PTRK_0000429200.1">
    <property type="protein sequence ID" value="PTRK_0000429200.1"/>
    <property type="gene ID" value="PTRK_0000429200"/>
</dbReference>
<evidence type="ECO:0000259" key="9">
    <source>
        <dbReference type="PROSITE" id="PS51864"/>
    </source>
</evidence>
<feature type="chain" id="PRO_5005891383" evidence="8">
    <location>
        <begin position="18"/>
        <end position="385"/>
    </location>
</feature>
<evidence type="ECO:0000256" key="6">
    <source>
        <dbReference type="ARBA" id="ARBA00023157"/>
    </source>
</evidence>
<dbReference type="Gene3D" id="3.40.390.10">
    <property type="entry name" value="Collagenase (Catalytic Domain)"/>
    <property type="match status" value="1"/>
</dbReference>
<dbReference type="GO" id="GO:0004222">
    <property type="term" value="F:metalloendopeptidase activity"/>
    <property type="evidence" value="ECO:0007669"/>
    <property type="project" value="InterPro"/>
</dbReference>
<keyword evidence="2" id="KW-0479">Metal-binding</keyword>
<evidence type="ECO:0000256" key="3">
    <source>
        <dbReference type="ARBA" id="ARBA00022801"/>
    </source>
</evidence>
<comment type="caution">
    <text evidence="7">Lacks conserved residue(s) required for the propagation of feature annotation.</text>
</comment>
<dbReference type="SMART" id="SM00235">
    <property type="entry name" value="ZnMc"/>
    <property type="match status" value="1"/>
</dbReference>
<evidence type="ECO:0000256" key="2">
    <source>
        <dbReference type="ARBA" id="ARBA00022723"/>
    </source>
</evidence>
<dbReference type="InterPro" id="IPR006026">
    <property type="entry name" value="Peptidase_Metallo"/>
</dbReference>
<dbReference type="SUPFAM" id="SSF55486">
    <property type="entry name" value="Metalloproteases ('zincins'), catalytic domain"/>
    <property type="match status" value="1"/>
</dbReference>
<dbReference type="PROSITE" id="PS51864">
    <property type="entry name" value="ASTACIN"/>
    <property type="match status" value="1"/>
</dbReference>
<dbReference type="GO" id="GO:0006508">
    <property type="term" value="P:proteolysis"/>
    <property type="evidence" value="ECO:0007669"/>
    <property type="project" value="UniProtKB-KW"/>
</dbReference>
<feature type="signal peptide" evidence="8">
    <location>
        <begin position="1"/>
        <end position="17"/>
    </location>
</feature>
<dbReference type="Proteomes" id="UP000038045">
    <property type="component" value="Unplaced"/>
</dbReference>
<evidence type="ECO:0000256" key="7">
    <source>
        <dbReference type="PROSITE-ProRule" id="PRU01211"/>
    </source>
</evidence>
<keyword evidence="10" id="KW-1185">Reference proteome</keyword>
<keyword evidence="5" id="KW-0482">Metalloprotease</keyword>
<dbReference type="InterPro" id="IPR024079">
    <property type="entry name" value="MetalloPept_cat_dom_sf"/>
</dbReference>
<sequence length="385" mass="44237">MLLLNTLFILFIEQIFGAIRTDPDHKWKNVKDGIKIYNQSSYKGLDYAMKKIEQYTCLKWNKSSVEIKDEQGINIKLIQESFCYSSETGATSSDKPNTIYATSDCLNNDMEMLSLLFNALGLSYEHNRNDRDEYVEIFNSSIDESKLKYVTKDKDLNFTTENYGTVYDFGSILHGRFDFLSQKNSQTILPKGNYSGWLNKTIGQREVRTFNLFKLFNFLYCNDTCINVTPKPNCLRNGYQDPKNCEQCQCPYPFEGPTCNSMRNDSGYCPGTFYEVTEKEEERGFNGHNYCFISFKTKESQYKVKITIVQLNFCGYGINSCSIGNTRFVEVIYRKDRSVMGLCLCACIGGQYEPVSITSEDNEAFIVYHGNTATDGLKFKYQAVN</sequence>
<keyword evidence="4" id="KW-0862">Zinc</keyword>
<accession>A0A0N4ZA85</accession>
<organism evidence="10 11">
    <name type="scientific">Parastrongyloides trichosuri</name>
    <name type="common">Possum-specific nematode worm</name>
    <dbReference type="NCBI Taxonomy" id="131310"/>
    <lineage>
        <taxon>Eukaryota</taxon>
        <taxon>Metazoa</taxon>
        <taxon>Ecdysozoa</taxon>
        <taxon>Nematoda</taxon>
        <taxon>Chromadorea</taxon>
        <taxon>Rhabditida</taxon>
        <taxon>Tylenchina</taxon>
        <taxon>Panagrolaimomorpha</taxon>
        <taxon>Strongyloidoidea</taxon>
        <taxon>Strongyloididae</taxon>
        <taxon>Parastrongyloides</taxon>
    </lineage>
</organism>
<reference evidence="11" key="1">
    <citation type="submission" date="2017-02" db="UniProtKB">
        <authorList>
            <consortium name="WormBaseParasite"/>
        </authorList>
    </citation>
    <scope>IDENTIFICATION</scope>
</reference>
<keyword evidence="3" id="KW-0378">Hydrolase</keyword>
<evidence type="ECO:0000313" key="11">
    <source>
        <dbReference type="WBParaSite" id="PTRK_0000429200.1"/>
    </source>
</evidence>
<evidence type="ECO:0000256" key="1">
    <source>
        <dbReference type="ARBA" id="ARBA00022670"/>
    </source>
</evidence>
<keyword evidence="8" id="KW-0732">Signal</keyword>
<protein>
    <submittedName>
        <fullName evidence="11">ZnMc domain-containing protein</fullName>
    </submittedName>
</protein>
<keyword evidence="1" id="KW-0645">Protease</keyword>
<feature type="domain" description="Peptidase M12A" evidence="9">
    <location>
        <begin position="17"/>
        <end position="222"/>
    </location>
</feature>
<dbReference type="Pfam" id="PF01400">
    <property type="entry name" value="Astacin"/>
    <property type="match status" value="1"/>
</dbReference>
<evidence type="ECO:0000256" key="5">
    <source>
        <dbReference type="ARBA" id="ARBA00023049"/>
    </source>
</evidence>
<keyword evidence="6 7" id="KW-1015">Disulfide bond</keyword>
<evidence type="ECO:0000313" key="10">
    <source>
        <dbReference type="Proteomes" id="UP000038045"/>
    </source>
</evidence>
<dbReference type="GO" id="GO:0008270">
    <property type="term" value="F:zinc ion binding"/>
    <property type="evidence" value="ECO:0007669"/>
    <property type="project" value="InterPro"/>
</dbReference>
<name>A0A0N4ZA85_PARTI</name>
<evidence type="ECO:0000256" key="4">
    <source>
        <dbReference type="ARBA" id="ARBA00022833"/>
    </source>
</evidence>
<dbReference type="AlphaFoldDB" id="A0A0N4ZA85"/>
<proteinExistence type="predicted"/>
<dbReference type="PANTHER" id="PTHR10127">
    <property type="entry name" value="DISCOIDIN, CUB, EGF, LAMININ , AND ZINC METALLOPROTEASE DOMAIN CONTAINING"/>
    <property type="match status" value="1"/>
</dbReference>